<proteinExistence type="predicted"/>
<organism evidence="1 2">
    <name type="scientific">Ditylenchus dipsaci</name>
    <dbReference type="NCBI Taxonomy" id="166011"/>
    <lineage>
        <taxon>Eukaryota</taxon>
        <taxon>Metazoa</taxon>
        <taxon>Ecdysozoa</taxon>
        <taxon>Nematoda</taxon>
        <taxon>Chromadorea</taxon>
        <taxon>Rhabditida</taxon>
        <taxon>Tylenchina</taxon>
        <taxon>Tylenchomorpha</taxon>
        <taxon>Sphaerularioidea</taxon>
        <taxon>Anguinidae</taxon>
        <taxon>Anguininae</taxon>
        <taxon>Ditylenchus</taxon>
    </lineage>
</organism>
<dbReference type="AlphaFoldDB" id="A0A915EL90"/>
<protein>
    <submittedName>
        <fullName evidence="2">Uncharacterized protein</fullName>
    </submittedName>
</protein>
<dbReference type="WBParaSite" id="jg7517">
    <property type="protein sequence ID" value="jg7517"/>
    <property type="gene ID" value="jg7517"/>
</dbReference>
<evidence type="ECO:0000313" key="2">
    <source>
        <dbReference type="WBParaSite" id="jg7517"/>
    </source>
</evidence>
<evidence type="ECO:0000313" key="1">
    <source>
        <dbReference type="Proteomes" id="UP000887574"/>
    </source>
</evidence>
<dbReference type="Proteomes" id="UP000887574">
    <property type="component" value="Unplaced"/>
</dbReference>
<reference evidence="2" key="1">
    <citation type="submission" date="2022-11" db="UniProtKB">
        <authorList>
            <consortium name="WormBaseParasite"/>
        </authorList>
    </citation>
    <scope>IDENTIFICATION</scope>
</reference>
<name>A0A915EL90_9BILA</name>
<accession>A0A915EL90</accession>
<keyword evidence="1" id="KW-1185">Reference proteome</keyword>
<sequence length="92" mass="9979">MRQRPLPQQPPQTPIDPASSEITPLQSVELFVCFRAFCNEQRLGLSKISCDLACGVGCAAVCQLPGAKDIIPNCENVCPQKGCGWICEQICN</sequence>